<proteinExistence type="predicted"/>
<dbReference type="Proteomes" id="UP000314294">
    <property type="component" value="Unassembled WGS sequence"/>
</dbReference>
<sequence length="72" mass="7983">MMKLRAAVSAAHDLGFQSHKVWIFLTLKPLPDPADTAVANGLHKERSFVALMDVWSQRMFEKGGEAAMLGTR</sequence>
<organism evidence="1 2">
    <name type="scientific">Liparis tanakae</name>
    <name type="common">Tanaka's snailfish</name>
    <dbReference type="NCBI Taxonomy" id="230148"/>
    <lineage>
        <taxon>Eukaryota</taxon>
        <taxon>Metazoa</taxon>
        <taxon>Chordata</taxon>
        <taxon>Craniata</taxon>
        <taxon>Vertebrata</taxon>
        <taxon>Euteleostomi</taxon>
        <taxon>Actinopterygii</taxon>
        <taxon>Neopterygii</taxon>
        <taxon>Teleostei</taxon>
        <taxon>Neoteleostei</taxon>
        <taxon>Acanthomorphata</taxon>
        <taxon>Eupercaria</taxon>
        <taxon>Perciformes</taxon>
        <taxon>Cottioidei</taxon>
        <taxon>Cottales</taxon>
        <taxon>Liparidae</taxon>
        <taxon>Liparis</taxon>
    </lineage>
</organism>
<accession>A0A4Z2HBT2</accession>
<dbReference type="EMBL" id="SRLO01000298">
    <property type="protein sequence ID" value="TNN62242.1"/>
    <property type="molecule type" value="Genomic_DNA"/>
</dbReference>
<reference evidence="1 2" key="1">
    <citation type="submission" date="2019-03" db="EMBL/GenBank/DDBJ databases">
        <title>First draft genome of Liparis tanakae, snailfish: a comprehensive survey of snailfish specific genes.</title>
        <authorList>
            <person name="Kim W."/>
            <person name="Song I."/>
            <person name="Jeong J.-H."/>
            <person name="Kim D."/>
            <person name="Kim S."/>
            <person name="Ryu S."/>
            <person name="Song J.Y."/>
            <person name="Lee S.K."/>
        </authorList>
    </citation>
    <scope>NUCLEOTIDE SEQUENCE [LARGE SCALE GENOMIC DNA]</scope>
    <source>
        <tissue evidence="1">Muscle</tissue>
    </source>
</reference>
<name>A0A4Z2HBT2_9TELE</name>
<comment type="caution">
    <text evidence="1">The sequence shown here is derived from an EMBL/GenBank/DDBJ whole genome shotgun (WGS) entry which is preliminary data.</text>
</comment>
<evidence type="ECO:0000313" key="1">
    <source>
        <dbReference type="EMBL" id="TNN62242.1"/>
    </source>
</evidence>
<evidence type="ECO:0000313" key="2">
    <source>
        <dbReference type="Proteomes" id="UP000314294"/>
    </source>
</evidence>
<keyword evidence="2" id="KW-1185">Reference proteome</keyword>
<protein>
    <submittedName>
        <fullName evidence="1">Uncharacterized protein</fullName>
    </submittedName>
</protein>
<dbReference type="AlphaFoldDB" id="A0A4Z2HBT2"/>
<gene>
    <name evidence="1" type="ORF">EYF80_027506</name>
</gene>